<dbReference type="PROSITE" id="PS50297">
    <property type="entry name" value="ANK_REP_REGION"/>
    <property type="match status" value="1"/>
</dbReference>
<feature type="compositionally biased region" description="Basic residues" evidence="4">
    <location>
        <begin position="278"/>
        <end position="294"/>
    </location>
</feature>
<feature type="region of interest" description="Disordered" evidence="4">
    <location>
        <begin position="278"/>
        <end position="307"/>
    </location>
</feature>
<dbReference type="PANTHER" id="PTHR24198:SF185">
    <property type="entry name" value="ANKYRIN-3"/>
    <property type="match status" value="1"/>
</dbReference>
<feature type="repeat" description="ANK" evidence="3">
    <location>
        <begin position="168"/>
        <end position="206"/>
    </location>
</feature>
<dbReference type="EMBL" id="MCFA01000074">
    <property type="protein sequence ID" value="ORY10313.1"/>
    <property type="molecule type" value="Genomic_DNA"/>
</dbReference>
<dbReference type="Proteomes" id="UP000193144">
    <property type="component" value="Unassembled WGS sequence"/>
</dbReference>
<dbReference type="Gene3D" id="1.25.40.20">
    <property type="entry name" value="Ankyrin repeat-containing domain"/>
    <property type="match status" value="2"/>
</dbReference>
<evidence type="ECO:0000256" key="3">
    <source>
        <dbReference type="PROSITE-ProRule" id="PRU00023"/>
    </source>
</evidence>
<dbReference type="OrthoDB" id="5431422at2759"/>
<feature type="compositionally biased region" description="Basic and acidic residues" evidence="4">
    <location>
        <begin position="296"/>
        <end position="307"/>
    </location>
</feature>
<dbReference type="SMART" id="SM00248">
    <property type="entry name" value="ANK"/>
    <property type="match status" value="3"/>
</dbReference>
<evidence type="ECO:0000313" key="6">
    <source>
        <dbReference type="Proteomes" id="UP000193144"/>
    </source>
</evidence>
<evidence type="ECO:0000313" key="5">
    <source>
        <dbReference type="EMBL" id="ORY10313.1"/>
    </source>
</evidence>
<protein>
    <submittedName>
        <fullName evidence="5">Ankyrin repeat-containing domain protein</fullName>
    </submittedName>
</protein>
<dbReference type="AlphaFoldDB" id="A0A1Y1ZJ92"/>
<gene>
    <name evidence="5" type="ORF">BCR34DRAFT_566952</name>
</gene>
<dbReference type="STRING" id="1231657.A0A1Y1ZJ92"/>
<dbReference type="InterPro" id="IPR036770">
    <property type="entry name" value="Ankyrin_rpt-contain_sf"/>
</dbReference>
<organism evidence="5 6">
    <name type="scientific">Clohesyomyces aquaticus</name>
    <dbReference type="NCBI Taxonomy" id="1231657"/>
    <lineage>
        <taxon>Eukaryota</taxon>
        <taxon>Fungi</taxon>
        <taxon>Dikarya</taxon>
        <taxon>Ascomycota</taxon>
        <taxon>Pezizomycotina</taxon>
        <taxon>Dothideomycetes</taxon>
        <taxon>Pleosporomycetidae</taxon>
        <taxon>Pleosporales</taxon>
        <taxon>Lindgomycetaceae</taxon>
        <taxon>Clohesyomyces</taxon>
    </lineage>
</organism>
<dbReference type="SUPFAM" id="SSF48403">
    <property type="entry name" value="Ankyrin repeat"/>
    <property type="match status" value="1"/>
</dbReference>
<dbReference type="PROSITE" id="PS50088">
    <property type="entry name" value="ANK_REPEAT"/>
    <property type="match status" value="2"/>
</dbReference>
<dbReference type="PANTHER" id="PTHR24198">
    <property type="entry name" value="ANKYRIN REPEAT AND PROTEIN KINASE DOMAIN-CONTAINING PROTEIN"/>
    <property type="match status" value="1"/>
</dbReference>
<sequence length="413" mass="46555">MSLPSLPHELLLSVCDLLQRFCDINALAQTNKQLYWHLNNYLYALDSHKTRASALVWAAQHGMRPTAWLSLAEGADTEGLYFAIIPRSLGCLGFDSWAAYLTPLQIALCYGSDSVARTLIDRGASPSSLYPSKLCSCTALHLAAALGLTSIMKILMDRGMNVNAQDERLQTPLHYAVTMQHEDSLAQARAVLLLLGNNADRTIEDSQGRRPISIAKKRSSPIVRILSEKGAAVQAYEVSSEDQEIFGMWRIARERREEAKWAEGLKEKQLAIKRIKRERNRKKKRVAPSKRVARARSQEREETARRREAQNMAETYAKDGASQLTAAQEIVEEKVRIKKACLERHDTARETWARMRTEADQRSRMTTRADVQCNHPSGLWKCKVRKTCHSCGISGKWPLLCADCGFVICIRCK</sequence>
<name>A0A1Y1ZJ92_9PLEO</name>
<evidence type="ECO:0000256" key="2">
    <source>
        <dbReference type="ARBA" id="ARBA00023043"/>
    </source>
</evidence>
<dbReference type="GO" id="GO:0005737">
    <property type="term" value="C:cytoplasm"/>
    <property type="evidence" value="ECO:0007669"/>
    <property type="project" value="TreeGrafter"/>
</dbReference>
<comment type="caution">
    <text evidence="5">The sequence shown here is derived from an EMBL/GenBank/DDBJ whole genome shotgun (WGS) entry which is preliminary data.</text>
</comment>
<proteinExistence type="predicted"/>
<reference evidence="5 6" key="1">
    <citation type="submission" date="2016-07" db="EMBL/GenBank/DDBJ databases">
        <title>Pervasive Adenine N6-methylation of Active Genes in Fungi.</title>
        <authorList>
            <consortium name="DOE Joint Genome Institute"/>
            <person name="Mondo S.J."/>
            <person name="Dannebaum R.O."/>
            <person name="Kuo R.C."/>
            <person name="Labutti K."/>
            <person name="Haridas S."/>
            <person name="Kuo A."/>
            <person name="Salamov A."/>
            <person name="Ahrendt S.R."/>
            <person name="Lipzen A."/>
            <person name="Sullivan W."/>
            <person name="Andreopoulos W.B."/>
            <person name="Clum A."/>
            <person name="Lindquist E."/>
            <person name="Daum C."/>
            <person name="Ramamoorthy G.K."/>
            <person name="Gryganskyi A."/>
            <person name="Culley D."/>
            <person name="Magnuson J.K."/>
            <person name="James T.Y."/>
            <person name="O'Malley M.A."/>
            <person name="Stajich J.E."/>
            <person name="Spatafora J.W."/>
            <person name="Visel A."/>
            <person name="Grigoriev I.V."/>
        </authorList>
    </citation>
    <scope>NUCLEOTIDE SEQUENCE [LARGE SCALE GENOMIC DNA]</scope>
    <source>
        <strain evidence="5 6">CBS 115471</strain>
    </source>
</reference>
<dbReference type="InterPro" id="IPR002110">
    <property type="entry name" value="Ankyrin_rpt"/>
</dbReference>
<keyword evidence="2 3" id="KW-0040">ANK repeat</keyword>
<evidence type="ECO:0000256" key="4">
    <source>
        <dbReference type="SAM" id="MobiDB-lite"/>
    </source>
</evidence>
<keyword evidence="6" id="KW-1185">Reference proteome</keyword>
<dbReference type="Pfam" id="PF12796">
    <property type="entry name" value="Ank_2"/>
    <property type="match status" value="1"/>
</dbReference>
<keyword evidence="1" id="KW-0677">Repeat</keyword>
<evidence type="ECO:0000256" key="1">
    <source>
        <dbReference type="ARBA" id="ARBA00022737"/>
    </source>
</evidence>
<accession>A0A1Y1ZJ92</accession>
<feature type="repeat" description="ANK" evidence="3">
    <location>
        <begin position="135"/>
        <end position="167"/>
    </location>
</feature>